<organism evidence="7 8">
    <name type="scientific">Trichoderma lentiforme</name>
    <dbReference type="NCBI Taxonomy" id="1567552"/>
    <lineage>
        <taxon>Eukaryota</taxon>
        <taxon>Fungi</taxon>
        <taxon>Dikarya</taxon>
        <taxon>Ascomycota</taxon>
        <taxon>Pezizomycotina</taxon>
        <taxon>Sordariomycetes</taxon>
        <taxon>Hypocreomycetidae</taxon>
        <taxon>Hypocreales</taxon>
        <taxon>Hypocreaceae</taxon>
        <taxon>Trichoderma</taxon>
    </lineage>
</organism>
<feature type="transmembrane region" description="Helical" evidence="5">
    <location>
        <begin position="112"/>
        <end position="133"/>
    </location>
</feature>
<feature type="transmembrane region" description="Helical" evidence="5">
    <location>
        <begin position="244"/>
        <end position="265"/>
    </location>
</feature>
<evidence type="ECO:0000256" key="5">
    <source>
        <dbReference type="SAM" id="Phobius"/>
    </source>
</evidence>
<reference evidence="7 8" key="1">
    <citation type="submission" date="2018-06" db="EMBL/GenBank/DDBJ databases">
        <title>Genome analysis of cellulolytic fungus Trichoderma lentiforme CFAM-422.</title>
        <authorList>
            <person name="Steindorff A.S."/>
            <person name="Formighieri E.F."/>
            <person name="Midorikawa G.E.O."/>
            <person name="Tamietti M.S."/>
            <person name="Ramos E.Z."/>
            <person name="Silva A.S."/>
            <person name="Bon E.P.S."/>
            <person name="Mendes T.D."/>
            <person name="Damaso M.C.T."/>
            <person name="Favaro L.C.L."/>
        </authorList>
    </citation>
    <scope>NUCLEOTIDE SEQUENCE [LARGE SCALE GENOMIC DNA]</scope>
    <source>
        <strain evidence="7 8">CFAM-422</strain>
    </source>
</reference>
<dbReference type="EMBL" id="QLNT01000012">
    <property type="protein sequence ID" value="KAF3069558.1"/>
    <property type="molecule type" value="Genomic_DNA"/>
</dbReference>
<dbReference type="PANTHER" id="PTHR23501:SF59">
    <property type="entry name" value="MAJOR FACILITATOR SUPERFAMILY (MFS) PROFILE DOMAIN-CONTAINING PROTEIN-RELATED"/>
    <property type="match status" value="1"/>
</dbReference>
<dbReference type="InterPro" id="IPR011701">
    <property type="entry name" value="MFS"/>
</dbReference>
<feature type="transmembrane region" description="Helical" evidence="5">
    <location>
        <begin position="486"/>
        <end position="505"/>
    </location>
</feature>
<dbReference type="Proteomes" id="UP000801864">
    <property type="component" value="Unassembled WGS sequence"/>
</dbReference>
<keyword evidence="2 5" id="KW-0812">Transmembrane</keyword>
<proteinExistence type="predicted"/>
<dbReference type="PANTHER" id="PTHR23501">
    <property type="entry name" value="MAJOR FACILITATOR SUPERFAMILY"/>
    <property type="match status" value="1"/>
</dbReference>
<feature type="domain" description="Major facilitator superfamily (MFS) profile" evidence="6">
    <location>
        <begin position="21"/>
        <end position="510"/>
    </location>
</feature>
<feature type="transmembrane region" description="Helical" evidence="5">
    <location>
        <begin position="352"/>
        <end position="371"/>
    </location>
</feature>
<evidence type="ECO:0000313" key="8">
    <source>
        <dbReference type="Proteomes" id="UP000801864"/>
    </source>
</evidence>
<dbReference type="GO" id="GO:0022857">
    <property type="term" value="F:transmembrane transporter activity"/>
    <property type="evidence" value="ECO:0007669"/>
    <property type="project" value="InterPro"/>
</dbReference>
<comment type="subcellular location">
    <subcellularLocation>
        <location evidence="1">Membrane</location>
        <topology evidence="1">Multi-pass membrane protein</topology>
    </subcellularLocation>
</comment>
<dbReference type="InterPro" id="IPR036259">
    <property type="entry name" value="MFS_trans_sf"/>
</dbReference>
<feature type="transmembrane region" description="Helical" evidence="5">
    <location>
        <begin position="210"/>
        <end position="232"/>
    </location>
</feature>
<sequence length="540" mass="58675">MRKTNKYPGPMQPLGRRFWLAFWAIAVSNLAASFDATMLSVALPTISSELGGSSTQAFWAGTSYLLASTVLMLIWGTLSDAFGRRMIILAALLVFALGTILCGIAHSWTMMLAGRTVQGIGGGGIVSLTTMLVTDMAPLRERARLYALIACIWTVGTATGPIIGGSLSKANTWRWIFWINLPIITISFVGIVFFLRLSQESRSLSEKLRLFDYPGLILFIASTTTFLIPVTWGGTQYPWSGWQTLVPLILGVLGIVLFAIYEFRISSAKLPQARLLPSSIFANRSACIGYVSSTVHGMVVYSLLYYMAEYFQTVKMYSPVIAGVASLPQSLTAAPCAVVVGIIVAGTGKYRWALWAGWSLVCLGCGLLVLLDTHTAVAEWIFLGAVSGLGLGLLFPSINLSIQASVPQQEAGIAATLVLFFRSLGHALGVAIGGTIFDNRRRANLRNSVENAPSSIMELMERLHQLPPDDPTSLQIRNALSRSFHVIWIVMCAFAGLSLFLSFLMKEYDMNQEHQSDQVFLLKDMGGPSPETTAGQSSRV</sequence>
<dbReference type="PRINTS" id="PR01036">
    <property type="entry name" value="TCRTETB"/>
</dbReference>
<name>A0A9P4XEA2_9HYPO</name>
<feature type="transmembrane region" description="Helical" evidence="5">
    <location>
        <begin position="87"/>
        <end position="106"/>
    </location>
</feature>
<feature type="transmembrane region" description="Helical" evidence="5">
    <location>
        <begin position="286"/>
        <end position="308"/>
    </location>
</feature>
<evidence type="ECO:0000256" key="2">
    <source>
        <dbReference type="ARBA" id="ARBA00022692"/>
    </source>
</evidence>
<evidence type="ECO:0000256" key="1">
    <source>
        <dbReference type="ARBA" id="ARBA00004141"/>
    </source>
</evidence>
<accession>A0A9P4XEA2</accession>
<evidence type="ECO:0000259" key="6">
    <source>
        <dbReference type="PROSITE" id="PS50850"/>
    </source>
</evidence>
<gene>
    <name evidence="7" type="ORF">CFAM422_007262</name>
</gene>
<feature type="transmembrane region" description="Helical" evidence="5">
    <location>
        <begin position="145"/>
        <end position="163"/>
    </location>
</feature>
<keyword evidence="4 5" id="KW-0472">Membrane</keyword>
<dbReference type="Pfam" id="PF07690">
    <property type="entry name" value="MFS_1"/>
    <property type="match status" value="1"/>
</dbReference>
<comment type="caution">
    <text evidence="7">The sequence shown here is derived from an EMBL/GenBank/DDBJ whole genome shotgun (WGS) entry which is preliminary data.</text>
</comment>
<evidence type="ECO:0000256" key="3">
    <source>
        <dbReference type="ARBA" id="ARBA00022989"/>
    </source>
</evidence>
<dbReference type="PROSITE" id="PS50850">
    <property type="entry name" value="MFS"/>
    <property type="match status" value="1"/>
</dbReference>
<evidence type="ECO:0000256" key="4">
    <source>
        <dbReference type="ARBA" id="ARBA00023136"/>
    </source>
</evidence>
<evidence type="ECO:0000313" key="7">
    <source>
        <dbReference type="EMBL" id="KAF3069558.1"/>
    </source>
</evidence>
<keyword evidence="8" id="KW-1185">Reference proteome</keyword>
<dbReference type="SUPFAM" id="SSF103473">
    <property type="entry name" value="MFS general substrate transporter"/>
    <property type="match status" value="1"/>
</dbReference>
<dbReference type="InterPro" id="IPR020846">
    <property type="entry name" value="MFS_dom"/>
</dbReference>
<dbReference type="GO" id="GO:0005886">
    <property type="term" value="C:plasma membrane"/>
    <property type="evidence" value="ECO:0007669"/>
    <property type="project" value="TreeGrafter"/>
</dbReference>
<feature type="transmembrane region" description="Helical" evidence="5">
    <location>
        <begin position="57"/>
        <end position="75"/>
    </location>
</feature>
<dbReference type="Gene3D" id="1.20.1720.10">
    <property type="entry name" value="Multidrug resistance protein D"/>
    <property type="match status" value="1"/>
</dbReference>
<feature type="transmembrane region" description="Helical" evidence="5">
    <location>
        <begin position="377"/>
        <end position="400"/>
    </location>
</feature>
<keyword evidence="3 5" id="KW-1133">Transmembrane helix</keyword>
<protein>
    <recommendedName>
        <fullName evidence="6">Major facilitator superfamily (MFS) profile domain-containing protein</fullName>
    </recommendedName>
</protein>
<feature type="transmembrane region" description="Helical" evidence="5">
    <location>
        <begin position="320"/>
        <end position="345"/>
    </location>
</feature>
<dbReference type="AlphaFoldDB" id="A0A9P4XEA2"/>
<feature type="transmembrane region" description="Helical" evidence="5">
    <location>
        <begin position="175"/>
        <end position="198"/>
    </location>
</feature>
<feature type="transmembrane region" description="Helical" evidence="5">
    <location>
        <begin position="412"/>
        <end position="437"/>
    </location>
</feature>
<dbReference type="Gene3D" id="1.20.1250.20">
    <property type="entry name" value="MFS general substrate transporter like domains"/>
    <property type="match status" value="1"/>
</dbReference>